<dbReference type="InParanoid" id="A7E4Z6"/>
<gene>
    <name evidence="1" type="ORF">SS1G_00368</name>
</gene>
<keyword evidence="2" id="KW-1185">Reference proteome</keyword>
<organism evidence="1 2">
    <name type="scientific">Sclerotinia sclerotiorum (strain ATCC 18683 / 1980 / Ss-1)</name>
    <name type="common">White mold</name>
    <name type="synonym">Whetzelinia sclerotiorum</name>
    <dbReference type="NCBI Taxonomy" id="665079"/>
    <lineage>
        <taxon>Eukaryota</taxon>
        <taxon>Fungi</taxon>
        <taxon>Dikarya</taxon>
        <taxon>Ascomycota</taxon>
        <taxon>Pezizomycotina</taxon>
        <taxon>Leotiomycetes</taxon>
        <taxon>Helotiales</taxon>
        <taxon>Sclerotiniaceae</taxon>
        <taxon>Sclerotinia</taxon>
    </lineage>
</organism>
<dbReference type="Proteomes" id="UP000001312">
    <property type="component" value="Unassembled WGS sequence"/>
</dbReference>
<name>A7E4Z6_SCLS1</name>
<dbReference type="HOGENOM" id="CLU_2110441_0_0_1"/>
<dbReference type="AlphaFoldDB" id="A7E4Z6"/>
<evidence type="ECO:0000313" key="2">
    <source>
        <dbReference type="Proteomes" id="UP000001312"/>
    </source>
</evidence>
<dbReference type="GeneID" id="5494199"/>
<dbReference type="KEGG" id="ssl:SS1G_00368"/>
<accession>A7E4Z6</accession>
<sequence>MGKNKCSLRIYPSSHVPRVVARTFQNIQRMFLLASSPTSDFVMPNEEVISYQTLRNESRYDSNVCHGPLRLRGHTSFVIIMSPFCYGGNFISYWLPCSGTPICTIPVVIDPTMLC</sequence>
<reference evidence="2" key="1">
    <citation type="journal article" date="2011" name="PLoS Genet.">
        <title>Genomic analysis of the necrotrophic fungal pathogens Sclerotinia sclerotiorum and Botrytis cinerea.</title>
        <authorList>
            <person name="Amselem J."/>
            <person name="Cuomo C.A."/>
            <person name="van Kan J.A."/>
            <person name="Viaud M."/>
            <person name="Benito E.P."/>
            <person name="Couloux A."/>
            <person name="Coutinho P.M."/>
            <person name="de Vries R.P."/>
            <person name="Dyer P.S."/>
            <person name="Fillinger S."/>
            <person name="Fournier E."/>
            <person name="Gout L."/>
            <person name="Hahn M."/>
            <person name="Kohn L."/>
            <person name="Lapalu N."/>
            <person name="Plummer K.M."/>
            <person name="Pradier J.M."/>
            <person name="Quevillon E."/>
            <person name="Sharon A."/>
            <person name="Simon A."/>
            <person name="ten Have A."/>
            <person name="Tudzynski B."/>
            <person name="Tudzynski P."/>
            <person name="Wincker P."/>
            <person name="Andrew M."/>
            <person name="Anthouard V."/>
            <person name="Beever R.E."/>
            <person name="Beffa R."/>
            <person name="Benoit I."/>
            <person name="Bouzid O."/>
            <person name="Brault B."/>
            <person name="Chen Z."/>
            <person name="Choquer M."/>
            <person name="Collemare J."/>
            <person name="Cotton P."/>
            <person name="Danchin E.G."/>
            <person name="Da Silva C."/>
            <person name="Gautier A."/>
            <person name="Giraud C."/>
            <person name="Giraud T."/>
            <person name="Gonzalez C."/>
            <person name="Grossetete S."/>
            <person name="Guldener U."/>
            <person name="Henrissat B."/>
            <person name="Howlett B.J."/>
            <person name="Kodira C."/>
            <person name="Kretschmer M."/>
            <person name="Lappartient A."/>
            <person name="Leroch M."/>
            <person name="Levis C."/>
            <person name="Mauceli E."/>
            <person name="Neuveglise C."/>
            <person name="Oeser B."/>
            <person name="Pearson M."/>
            <person name="Poulain J."/>
            <person name="Poussereau N."/>
            <person name="Quesneville H."/>
            <person name="Rascle C."/>
            <person name="Schumacher J."/>
            <person name="Segurens B."/>
            <person name="Sexton A."/>
            <person name="Silva E."/>
            <person name="Sirven C."/>
            <person name="Soanes D.M."/>
            <person name="Talbot N.J."/>
            <person name="Templeton M."/>
            <person name="Yandava C."/>
            <person name="Yarden O."/>
            <person name="Zeng Q."/>
            <person name="Rollins J.A."/>
            <person name="Lebrun M.H."/>
            <person name="Dickman M."/>
        </authorList>
    </citation>
    <scope>NUCLEOTIDE SEQUENCE [LARGE SCALE GENOMIC DNA]</scope>
    <source>
        <strain evidence="2">ATCC 18683 / 1980 / Ss-1</strain>
    </source>
</reference>
<dbReference type="RefSeq" id="XP_001598282.1">
    <property type="nucleotide sequence ID" value="XM_001598232.1"/>
</dbReference>
<protein>
    <submittedName>
        <fullName evidence="1">Uncharacterized protein</fullName>
    </submittedName>
</protein>
<proteinExistence type="predicted"/>
<dbReference type="EMBL" id="CH476621">
    <property type="protein sequence ID" value="EDN90968.1"/>
    <property type="molecule type" value="Genomic_DNA"/>
</dbReference>
<evidence type="ECO:0000313" key="1">
    <source>
        <dbReference type="EMBL" id="EDN90968.1"/>
    </source>
</evidence>